<dbReference type="InterPro" id="IPR013783">
    <property type="entry name" value="Ig-like_fold"/>
</dbReference>
<keyword evidence="10" id="KW-0393">Immunoglobulin domain</keyword>
<dbReference type="Proteomes" id="UP000261540">
    <property type="component" value="Unplaced"/>
</dbReference>
<evidence type="ECO:0000313" key="13">
    <source>
        <dbReference type="Proteomes" id="UP000261540"/>
    </source>
</evidence>
<dbReference type="GO" id="GO:0042130">
    <property type="term" value="P:negative regulation of T cell proliferation"/>
    <property type="evidence" value="ECO:0007669"/>
    <property type="project" value="TreeGrafter"/>
</dbReference>
<proteinExistence type="predicted"/>
<dbReference type="Gene3D" id="2.60.40.10">
    <property type="entry name" value="Immunoglobulins"/>
    <property type="match status" value="1"/>
</dbReference>
<evidence type="ECO:0000313" key="12">
    <source>
        <dbReference type="Ensembl" id="ENSPKIP00000037868.1"/>
    </source>
</evidence>
<sequence>MKKDVNFISAIPVVGFLLHGSAGPLTAQLGGAVLLPCFVDRPLPLEELQVDWRRTDSDTIVHLFQGGQSRPDSQGDAYRDRAHFFPQEIPKGNFSLLLDGVRTADAGVYECVVYTEQEQRETRVEIQEAVAGKTHIHTGPLWIRLATPALGYSSMIDLVVMSSDLRPHVLDTRVKRGAELSTDHYLVVGWLCWWERKPARPGRPKHIVRVCWERLAESPVIRSFTSYLWQYIADVLGEAGDIESEWAMFHPSIVEAADRSCGRKVVGACRGGNPRTGLRR</sequence>
<keyword evidence="7" id="KW-1015">Disulfide bond</keyword>
<feature type="domain" description="Ig-like" evidence="11">
    <location>
        <begin position="12"/>
        <end position="127"/>
    </location>
</feature>
<dbReference type="PANTHER" id="PTHR25466">
    <property type="entry name" value="T-LYMPHOCYTE ACTIVATION ANTIGEN"/>
    <property type="match status" value="1"/>
</dbReference>
<dbReference type="PANTHER" id="PTHR25466:SF14">
    <property type="entry name" value="BUTYROPHILIN SUBFAMILY 2 MEMBER A2-LIKE-RELATED"/>
    <property type="match status" value="1"/>
</dbReference>
<comment type="subcellular location">
    <subcellularLocation>
        <location evidence="1">Cell membrane</location>
        <topology evidence="1">Single-pass type I membrane protein</topology>
    </subcellularLocation>
</comment>
<dbReference type="GO" id="GO:0009897">
    <property type="term" value="C:external side of plasma membrane"/>
    <property type="evidence" value="ECO:0007669"/>
    <property type="project" value="TreeGrafter"/>
</dbReference>
<keyword evidence="3" id="KW-0812">Transmembrane</keyword>
<organism evidence="12 13">
    <name type="scientific">Paramormyrops kingsleyae</name>
    <dbReference type="NCBI Taxonomy" id="1676925"/>
    <lineage>
        <taxon>Eukaryota</taxon>
        <taxon>Metazoa</taxon>
        <taxon>Chordata</taxon>
        <taxon>Craniata</taxon>
        <taxon>Vertebrata</taxon>
        <taxon>Euteleostomi</taxon>
        <taxon>Actinopterygii</taxon>
        <taxon>Neopterygii</taxon>
        <taxon>Teleostei</taxon>
        <taxon>Osteoglossocephala</taxon>
        <taxon>Osteoglossomorpha</taxon>
        <taxon>Osteoglossiformes</taxon>
        <taxon>Mormyridae</taxon>
        <taxon>Paramormyrops</taxon>
    </lineage>
</organism>
<evidence type="ECO:0000256" key="2">
    <source>
        <dbReference type="ARBA" id="ARBA00022475"/>
    </source>
</evidence>
<reference evidence="12" key="1">
    <citation type="submission" date="2025-08" db="UniProtKB">
        <authorList>
            <consortium name="Ensembl"/>
        </authorList>
    </citation>
    <scope>IDENTIFICATION</scope>
</reference>
<dbReference type="AlphaFoldDB" id="A0A3B3T5Y3"/>
<evidence type="ECO:0000256" key="6">
    <source>
        <dbReference type="ARBA" id="ARBA00023136"/>
    </source>
</evidence>
<dbReference type="GO" id="GO:0007166">
    <property type="term" value="P:cell surface receptor signaling pathway"/>
    <property type="evidence" value="ECO:0007669"/>
    <property type="project" value="TreeGrafter"/>
</dbReference>
<accession>A0A3B3T5Y3</accession>
<dbReference type="InterPro" id="IPR036179">
    <property type="entry name" value="Ig-like_dom_sf"/>
</dbReference>
<dbReference type="SUPFAM" id="SSF48726">
    <property type="entry name" value="Immunoglobulin"/>
    <property type="match status" value="1"/>
</dbReference>
<dbReference type="InterPro" id="IPR013106">
    <property type="entry name" value="Ig_V-set"/>
</dbReference>
<dbReference type="GeneTree" id="ENSGT01120000271914"/>
<dbReference type="FunFam" id="2.60.40.10:FF:000142">
    <property type="entry name" value="V-set domain-containing T-cell activation inhibitor 1"/>
    <property type="match status" value="1"/>
</dbReference>
<dbReference type="InterPro" id="IPR003599">
    <property type="entry name" value="Ig_sub"/>
</dbReference>
<dbReference type="STRING" id="1676925.ENSPKIP00000037868"/>
<evidence type="ECO:0000256" key="5">
    <source>
        <dbReference type="ARBA" id="ARBA00022989"/>
    </source>
</evidence>
<evidence type="ECO:0000256" key="7">
    <source>
        <dbReference type="ARBA" id="ARBA00023157"/>
    </source>
</evidence>
<keyword evidence="5" id="KW-1133">Transmembrane helix</keyword>
<evidence type="ECO:0000259" key="11">
    <source>
        <dbReference type="PROSITE" id="PS50835"/>
    </source>
</evidence>
<dbReference type="SMART" id="SM00409">
    <property type="entry name" value="IG"/>
    <property type="match status" value="1"/>
</dbReference>
<dbReference type="Pfam" id="PF07686">
    <property type="entry name" value="V-set"/>
    <property type="match status" value="1"/>
</dbReference>
<keyword evidence="9" id="KW-0325">Glycoprotein</keyword>
<evidence type="ECO:0000256" key="1">
    <source>
        <dbReference type="ARBA" id="ARBA00004251"/>
    </source>
</evidence>
<name>A0A3B3T5Y3_9TELE</name>
<reference evidence="12" key="2">
    <citation type="submission" date="2025-09" db="UniProtKB">
        <authorList>
            <consortium name="Ensembl"/>
        </authorList>
    </citation>
    <scope>IDENTIFICATION</scope>
</reference>
<evidence type="ECO:0000256" key="9">
    <source>
        <dbReference type="ARBA" id="ARBA00023180"/>
    </source>
</evidence>
<evidence type="ECO:0000256" key="4">
    <source>
        <dbReference type="ARBA" id="ARBA00022729"/>
    </source>
</evidence>
<evidence type="ECO:0000256" key="8">
    <source>
        <dbReference type="ARBA" id="ARBA00023170"/>
    </source>
</evidence>
<dbReference type="InterPro" id="IPR007110">
    <property type="entry name" value="Ig-like_dom"/>
</dbReference>
<keyword evidence="8" id="KW-0675">Receptor</keyword>
<dbReference type="GO" id="GO:0071222">
    <property type="term" value="P:cellular response to lipopolysaccharide"/>
    <property type="evidence" value="ECO:0007669"/>
    <property type="project" value="TreeGrafter"/>
</dbReference>
<dbReference type="PROSITE" id="PS50835">
    <property type="entry name" value="IG_LIKE"/>
    <property type="match status" value="1"/>
</dbReference>
<dbReference type="GO" id="GO:0006955">
    <property type="term" value="P:immune response"/>
    <property type="evidence" value="ECO:0007669"/>
    <property type="project" value="TreeGrafter"/>
</dbReference>
<protein>
    <recommendedName>
        <fullName evidence="11">Ig-like domain-containing protein</fullName>
    </recommendedName>
</protein>
<keyword evidence="6" id="KW-0472">Membrane</keyword>
<dbReference type="InterPro" id="IPR051713">
    <property type="entry name" value="T-cell_Activation_Regulation"/>
</dbReference>
<dbReference type="GO" id="GO:0042102">
    <property type="term" value="P:positive regulation of T cell proliferation"/>
    <property type="evidence" value="ECO:0007669"/>
    <property type="project" value="TreeGrafter"/>
</dbReference>
<dbReference type="GO" id="GO:0031295">
    <property type="term" value="P:T cell costimulation"/>
    <property type="evidence" value="ECO:0007669"/>
    <property type="project" value="TreeGrafter"/>
</dbReference>
<evidence type="ECO:0000256" key="3">
    <source>
        <dbReference type="ARBA" id="ARBA00022692"/>
    </source>
</evidence>
<keyword evidence="13" id="KW-1185">Reference proteome</keyword>
<dbReference type="Ensembl" id="ENSPKIT00000018850.1">
    <property type="protein sequence ID" value="ENSPKIP00000037868.1"/>
    <property type="gene ID" value="ENSPKIG00000015893.1"/>
</dbReference>
<keyword evidence="4" id="KW-0732">Signal</keyword>
<keyword evidence="2" id="KW-1003">Cell membrane</keyword>
<evidence type="ECO:0000256" key="10">
    <source>
        <dbReference type="ARBA" id="ARBA00023319"/>
    </source>
</evidence>